<name>A0AA40EVY7_9PEZI</name>
<reference evidence="1" key="1">
    <citation type="submission" date="2023-06" db="EMBL/GenBank/DDBJ databases">
        <title>Genome-scale phylogeny and comparative genomics of the fungal order Sordariales.</title>
        <authorList>
            <consortium name="Lawrence Berkeley National Laboratory"/>
            <person name="Hensen N."/>
            <person name="Bonometti L."/>
            <person name="Westerberg I."/>
            <person name="Brannstrom I.O."/>
            <person name="Guillou S."/>
            <person name="Cros-Aarteil S."/>
            <person name="Calhoun S."/>
            <person name="Haridas S."/>
            <person name="Kuo A."/>
            <person name="Mondo S."/>
            <person name="Pangilinan J."/>
            <person name="Riley R."/>
            <person name="LaButti K."/>
            <person name="Andreopoulos B."/>
            <person name="Lipzen A."/>
            <person name="Chen C."/>
            <person name="Yanf M."/>
            <person name="Daum C."/>
            <person name="Ng V."/>
            <person name="Clum A."/>
            <person name="Steindorff A."/>
            <person name="Ohm R."/>
            <person name="Martin F."/>
            <person name="Silar P."/>
            <person name="Natvig D."/>
            <person name="Lalanne C."/>
            <person name="Gautier V."/>
            <person name="Ament-velasquez S.L."/>
            <person name="Kruys A."/>
            <person name="Hutchinson M.I."/>
            <person name="Powell A.J."/>
            <person name="Barry K."/>
            <person name="Miller A.N."/>
            <person name="Grigoriev I.V."/>
            <person name="Debuchy R."/>
            <person name="Gladieux P."/>
            <person name="Thoren M.H."/>
            <person name="Johannesson H."/>
        </authorList>
    </citation>
    <scope>NUCLEOTIDE SEQUENCE</scope>
    <source>
        <strain evidence="1">SMH3187-1</strain>
    </source>
</reference>
<evidence type="ECO:0000313" key="1">
    <source>
        <dbReference type="EMBL" id="KAK0746287.1"/>
    </source>
</evidence>
<comment type="caution">
    <text evidence="1">The sequence shown here is derived from an EMBL/GenBank/DDBJ whole genome shotgun (WGS) entry which is preliminary data.</text>
</comment>
<accession>A0AA40EVY7</accession>
<dbReference type="Proteomes" id="UP001172155">
    <property type="component" value="Unassembled WGS sequence"/>
</dbReference>
<gene>
    <name evidence="1" type="ORF">B0T18DRAFT_148400</name>
</gene>
<evidence type="ECO:0000313" key="2">
    <source>
        <dbReference type="Proteomes" id="UP001172155"/>
    </source>
</evidence>
<dbReference type="AlphaFoldDB" id="A0AA40EVY7"/>
<dbReference type="EMBL" id="JAUKUD010000004">
    <property type="protein sequence ID" value="KAK0746287.1"/>
    <property type="molecule type" value="Genomic_DNA"/>
</dbReference>
<keyword evidence="2" id="KW-1185">Reference proteome</keyword>
<sequence length="203" mass="22819">MWASIVRHSVAARLVKTLPFDSAVHARAETADRLPVGKCGDTIGRSHRDPHVGHRRIVRCGLLAQRDIWSVLHGLHHVCACIREGGDSHLERCFSWADDRVLGTTEARMEILEASLLRKRRRCCCSRRHPISWTLSVVVARWLEQLMSAGYEGARTAPGTERCGYGLPQVSTPSLLRRLVGNGWRYFILTTPRPFLHACPEAP</sequence>
<organism evidence="1 2">
    <name type="scientific">Schizothecium vesticola</name>
    <dbReference type="NCBI Taxonomy" id="314040"/>
    <lineage>
        <taxon>Eukaryota</taxon>
        <taxon>Fungi</taxon>
        <taxon>Dikarya</taxon>
        <taxon>Ascomycota</taxon>
        <taxon>Pezizomycotina</taxon>
        <taxon>Sordariomycetes</taxon>
        <taxon>Sordariomycetidae</taxon>
        <taxon>Sordariales</taxon>
        <taxon>Schizotheciaceae</taxon>
        <taxon>Schizothecium</taxon>
    </lineage>
</organism>
<protein>
    <submittedName>
        <fullName evidence="1">Uncharacterized protein</fullName>
    </submittedName>
</protein>
<proteinExistence type="predicted"/>